<dbReference type="PANTHER" id="PTHR33908">
    <property type="entry name" value="MANNOSYLTRANSFERASE YKCB-RELATED"/>
    <property type="match status" value="1"/>
</dbReference>
<keyword evidence="2" id="KW-1003">Cell membrane</keyword>
<keyword evidence="5 8" id="KW-0812">Transmembrane</keyword>
<evidence type="ECO:0000256" key="7">
    <source>
        <dbReference type="ARBA" id="ARBA00023136"/>
    </source>
</evidence>
<feature type="transmembrane region" description="Helical" evidence="8">
    <location>
        <begin position="94"/>
        <end position="114"/>
    </location>
</feature>
<sequence length="470" mass="51250">MRERLPRAARQSWPLALILSAAVVGYAPAVASPFWLDDYFYLVAARDLSTADYARAVFTPWSSEPLLPFTRDFWRPLAFLAFELLEPAAGGRSWPYHLLVLAGHLAAVVLTWAIAARIDPRPPVRVIAAGIVALHPGPYQAVAWVSSVNSLALPLALVAWLAFLAATPPGQPVRWRLVGLSAALLALGAMTREGAWVAVPVLAAWHVAVTARWQLRRRETWLPLLPFAALAALYVVIRTRGFTEPLANREIFDWRGSHTWRNYRACLEFLLFPFREQLGGLAGWRHTLQQLSIPVVPLLALGSAALRRWPPAILLGGALLSLLAVAPNQLGIGPRYLYFTIPWLALGLATLAADLLERFPRVPRALPAAAGVAAIILAAVALNDRVADWTRWGPGEQQRWVDALRAEYPDLPPGTTVYAGGNVPGWLTVFGGVNLGPAVRWYYPEAAGAVYVPPGEIPELGPGDVLFIAP</sequence>
<evidence type="ECO:0000256" key="8">
    <source>
        <dbReference type="SAM" id="Phobius"/>
    </source>
</evidence>
<name>A0ABY7MAF4_9CHLR</name>
<comment type="subcellular location">
    <subcellularLocation>
        <location evidence="1">Cell membrane</location>
        <topology evidence="1">Multi-pass membrane protein</topology>
    </subcellularLocation>
</comment>
<feature type="transmembrane region" description="Helical" evidence="8">
    <location>
        <begin position="365"/>
        <end position="382"/>
    </location>
</feature>
<feature type="transmembrane region" description="Helical" evidence="8">
    <location>
        <begin position="173"/>
        <end position="190"/>
    </location>
</feature>
<feature type="transmembrane region" description="Helical" evidence="8">
    <location>
        <begin position="336"/>
        <end position="353"/>
    </location>
</feature>
<protein>
    <recommendedName>
        <fullName evidence="11">Glycosyltransferase RgtA/B/C/D-like domain-containing protein</fullName>
    </recommendedName>
</protein>
<dbReference type="InterPro" id="IPR050297">
    <property type="entry name" value="LipidA_mod_glycosyltrf_83"/>
</dbReference>
<feature type="transmembrane region" description="Helical" evidence="8">
    <location>
        <begin position="151"/>
        <end position="166"/>
    </location>
</feature>
<evidence type="ECO:0000256" key="3">
    <source>
        <dbReference type="ARBA" id="ARBA00022676"/>
    </source>
</evidence>
<gene>
    <name evidence="9" type="ORF">O0235_03015</name>
</gene>
<evidence type="ECO:0000256" key="4">
    <source>
        <dbReference type="ARBA" id="ARBA00022679"/>
    </source>
</evidence>
<accession>A0ABY7MAF4</accession>
<dbReference type="RefSeq" id="WP_270057065.1">
    <property type="nucleotide sequence ID" value="NZ_CP115149.1"/>
</dbReference>
<keyword evidence="4" id="KW-0808">Transferase</keyword>
<dbReference type="EMBL" id="CP115149">
    <property type="protein sequence ID" value="WBL36543.1"/>
    <property type="molecule type" value="Genomic_DNA"/>
</dbReference>
<feature type="transmembrane region" description="Helical" evidence="8">
    <location>
        <begin position="220"/>
        <end position="237"/>
    </location>
</feature>
<evidence type="ECO:0008006" key="11">
    <source>
        <dbReference type="Google" id="ProtNLM"/>
    </source>
</evidence>
<organism evidence="9 10">
    <name type="scientific">Tepidiforma flava</name>
    <dbReference type="NCBI Taxonomy" id="3004094"/>
    <lineage>
        <taxon>Bacteria</taxon>
        <taxon>Bacillati</taxon>
        <taxon>Chloroflexota</taxon>
        <taxon>Tepidiformia</taxon>
        <taxon>Tepidiformales</taxon>
        <taxon>Tepidiformaceae</taxon>
        <taxon>Tepidiforma</taxon>
    </lineage>
</organism>
<evidence type="ECO:0000256" key="2">
    <source>
        <dbReference type="ARBA" id="ARBA00022475"/>
    </source>
</evidence>
<feature type="transmembrane region" description="Helical" evidence="8">
    <location>
        <begin position="313"/>
        <end position="330"/>
    </location>
</feature>
<evidence type="ECO:0000313" key="9">
    <source>
        <dbReference type="EMBL" id="WBL36543.1"/>
    </source>
</evidence>
<keyword evidence="3" id="KW-0328">Glycosyltransferase</keyword>
<reference evidence="9 10" key="1">
    <citation type="journal article" date="2023" name="ISME J.">
        <title>Thermophilic Dehalococcoidia with unusual traits shed light on an unexpected past.</title>
        <authorList>
            <person name="Palmer M."/>
            <person name="Covington J.K."/>
            <person name="Zhou E.M."/>
            <person name="Thomas S.C."/>
            <person name="Habib N."/>
            <person name="Seymour C.O."/>
            <person name="Lai D."/>
            <person name="Johnston J."/>
            <person name="Hashimi A."/>
            <person name="Jiao J.Y."/>
            <person name="Muok A.R."/>
            <person name="Liu L."/>
            <person name="Xian W.D."/>
            <person name="Zhi X.Y."/>
            <person name="Li M.M."/>
            <person name="Silva L.P."/>
            <person name="Bowen B.P."/>
            <person name="Louie K."/>
            <person name="Briegel A."/>
            <person name="Pett-Ridge J."/>
            <person name="Weber P.K."/>
            <person name="Tocheva E.I."/>
            <person name="Woyke T."/>
            <person name="Northen T.R."/>
            <person name="Mayali X."/>
            <person name="Li W.J."/>
            <person name="Hedlund B.P."/>
        </authorList>
    </citation>
    <scope>NUCLEOTIDE SEQUENCE [LARGE SCALE GENOMIC DNA]</scope>
    <source>
        <strain evidence="9 10">YIM 72310</strain>
    </source>
</reference>
<evidence type="ECO:0000256" key="5">
    <source>
        <dbReference type="ARBA" id="ARBA00022692"/>
    </source>
</evidence>
<evidence type="ECO:0000256" key="6">
    <source>
        <dbReference type="ARBA" id="ARBA00022989"/>
    </source>
</evidence>
<keyword evidence="6 8" id="KW-1133">Transmembrane helix</keyword>
<keyword evidence="7 8" id="KW-0472">Membrane</keyword>
<evidence type="ECO:0000313" key="10">
    <source>
        <dbReference type="Proteomes" id="UP001212803"/>
    </source>
</evidence>
<proteinExistence type="predicted"/>
<dbReference type="PANTHER" id="PTHR33908:SF11">
    <property type="entry name" value="MEMBRANE PROTEIN"/>
    <property type="match status" value="1"/>
</dbReference>
<evidence type="ECO:0000256" key="1">
    <source>
        <dbReference type="ARBA" id="ARBA00004651"/>
    </source>
</evidence>
<dbReference type="Proteomes" id="UP001212803">
    <property type="component" value="Chromosome"/>
</dbReference>
<keyword evidence="10" id="KW-1185">Reference proteome</keyword>